<comment type="similarity">
    <text evidence="3">Belongs to the flagella basal body rod proteins family.</text>
</comment>
<dbReference type="PANTHER" id="PTHR30033">
    <property type="entry name" value="FLAGELLAR HOOK-ASSOCIATED PROTEIN 1"/>
    <property type="match status" value="1"/>
</dbReference>
<comment type="caution">
    <text evidence="9">The sequence shown here is derived from an EMBL/GenBank/DDBJ whole genome shotgun (WGS) entry which is preliminary data.</text>
</comment>
<dbReference type="InterPro" id="IPR010930">
    <property type="entry name" value="Flg_bb/hook_C_dom"/>
</dbReference>
<dbReference type="PANTHER" id="PTHR30033:SF2">
    <property type="entry name" value="FLAGELLAR HOOK PROTEIN"/>
    <property type="match status" value="1"/>
</dbReference>
<evidence type="ECO:0000256" key="3">
    <source>
        <dbReference type="ARBA" id="ARBA00009677"/>
    </source>
</evidence>
<gene>
    <name evidence="9" type="ORF">HME9302_00333</name>
</gene>
<name>A0A369QA37_9SPHN</name>
<evidence type="ECO:0000256" key="2">
    <source>
        <dbReference type="ARBA" id="ARBA00004613"/>
    </source>
</evidence>
<feature type="domain" description="Flagellar hook-associated protein FlgK helical" evidence="8">
    <location>
        <begin position="98"/>
        <end position="322"/>
    </location>
</feature>
<keyword evidence="6" id="KW-0975">Bacterial flagellum</keyword>
<keyword evidence="10" id="KW-1185">Reference proteome</keyword>
<dbReference type="GO" id="GO:0009424">
    <property type="term" value="C:bacterial-type flagellum hook"/>
    <property type="evidence" value="ECO:0007669"/>
    <property type="project" value="InterPro"/>
</dbReference>
<keyword evidence="5" id="KW-0964">Secreted</keyword>
<dbReference type="Pfam" id="PF06429">
    <property type="entry name" value="Flg_bbr_C"/>
    <property type="match status" value="1"/>
</dbReference>
<dbReference type="SUPFAM" id="SSF64518">
    <property type="entry name" value="Phase 1 flagellin"/>
    <property type="match status" value="1"/>
</dbReference>
<comment type="subcellular location">
    <subcellularLocation>
        <location evidence="1">Bacterial flagellum</location>
    </subcellularLocation>
    <subcellularLocation>
        <location evidence="2">Secreted</location>
    </subcellularLocation>
</comment>
<evidence type="ECO:0000256" key="4">
    <source>
        <dbReference type="ARBA" id="ARBA00016244"/>
    </source>
</evidence>
<dbReference type="RefSeq" id="WP_115365558.1">
    <property type="nucleotide sequence ID" value="NZ_QBKA01000002.1"/>
</dbReference>
<dbReference type="Pfam" id="PF22638">
    <property type="entry name" value="FlgK_D1"/>
    <property type="match status" value="1"/>
</dbReference>
<accession>A0A369QA37</accession>
<dbReference type="AlphaFoldDB" id="A0A369QA37"/>
<dbReference type="GO" id="GO:0044780">
    <property type="term" value="P:bacterial-type flagellum assembly"/>
    <property type="evidence" value="ECO:0007669"/>
    <property type="project" value="InterPro"/>
</dbReference>
<feature type="domain" description="Flagellar basal-body/hook protein C-terminal" evidence="7">
    <location>
        <begin position="409"/>
        <end position="446"/>
    </location>
</feature>
<evidence type="ECO:0000259" key="8">
    <source>
        <dbReference type="Pfam" id="PF22638"/>
    </source>
</evidence>
<dbReference type="GO" id="GO:0005198">
    <property type="term" value="F:structural molecule activity"/>
    <property type="evidence" value="ECO:0007669"/>
    <property type="project" value="InterPro"/>
</dbReference>
<evidence type="ECO:0000259" key="7">
    <source>
        <dbReference type="Pfam" id="PF06429"/>
    </source>
</evidence>
<evidence type="ECO:0000313" key="10">
    <source>
        <dbReference type="Proteomes" id="UP000253727"/>
    </source>
</evidence>
<dbReference type="Proteomes" id="UP000253727">
    <property type="component" value="Unassembled WGS sequence"/>
</dbReference>
<proteinExistence type="inferred from homology"/>
<dbReference type="OrthoDB" id="7181295at2"/>
<evidence type="ECO:0000256" key="5">
    <source>
        <dbReference type="ARBA" id="ARBA00022525"/>
    </source>
</evidence>
<dbReference type="NCBIfam" id="TIGR02492">
    <property type="entry name" value="flgK_ends"/>
    <property type="match status" value="1"/>
</dbReference>
<dbReference type="InterPro" id="IPR002371">
    <property type="entry name" value="FlgK"/>
</dbReference>
<protein>
    <recommendedName>
        <fullName evidence="4">Flagellar hook-associated protein 1</fullName>
    </recommendedName>
</protein>
<dbReference type="GO" id="GO:0005576">
    <property type="term" value="C:extracellular region"/>
    <property type="evidence" value="ECO:0007669"/>
    <property type="project" value="UniProtKB-SubCell"/>
</dbReference>
<evidence type="ECO:0000256" key="1">
    <source>
        <dbReference type="ARBA" id="ARBA00004365"/>
    </source>
</evidence>
<dbReference type="InterPro" id="IPR053927">
    <property type="entry name" value="FlgK_helical"/>
</dbReference>
<evidence type="ECO:0000313" key="9">
    <source>
        <dbReference type="EMBL" id="RDC59148.1"/>
    </source>
</evidence>
<dbReference type="EMBL" id="QBKA01000002">
    <property type="protein sequence ID" value="RDC59148.1"/>
    <property type="molecule type" value="Genomic_DNA"/>
</dbReference>
<sequence length="448" mass="45027">MSSNLLLIGKSGALAARSALETTGQNIANAATKGYSRRTVELGEVASSGGADFRSNVALSGVRVESIQRSSSVFLQSEARRTGSDLARADSELRSLAGALASVEQAGVYPAIVEFEASLAGLGSDPLDQSLRAAVLESARALSGTLNIAAGSLAAVSEEARFSAHDDAARVTVLASDLARTNVALTRAESGSGSRAVLLDQRDALLADMAQRIGVTATYDATGRVDVRLGDAGGPAIVSGNASFALTATDLPDGTLAYEIDTDPPAAVIPVSGRLAGTGQGLSAVRDLATQLDELAANIAQTANDAQADGITPAGAAGRPLFSGSTAATLAMSLTNGSGLATAPASAGANSRNTANLAALRAALANSGPASTADAILFGVSSAVAARSVTREALSAIAETAQVSLTRETGVDLDSEAANLLRFQQAFQASGRVIQVASDIFDTLLAIR</sequence>
<reference evidence="9 10" key="1">
    <citation type="submission" date="2018-04" db="EMBL/GenBank/DDBJ databases">
        <title>Altererythrobacter sp. HME9302 genome sequencing and assembly.</title>
        <authorList>
            <person name="Kang H."/>
            <person name="Kim H."/>
            <person name="Joh K."/>
        </authorList>
    </citation>
    <scope>NUCLEOTIDE SEQUENCE [LARGE SCALE GENOMIC DNA]</scope>
    <source>
        <strain evidence="9 10">HME9302</strain>
    </source>
</reference>
<evidence type="ECO:0000256" key="6">
    <source>
        <dbReference type="ARBA" id="ARBA00023143"/>
    </source>
</evidence>
<organism evidence="9 10">
    <name type="scientific">Alteripontixanthobacter maritimus</name>
    <dbReference type="NCBI Taxonomy" id="2161824"/>
    <lineage>
        <taxon>Bacteria</taxon>
        <taxon>Pseudomonadati</taxon>
        <taxon>Pseudomonadota</taxon>
        <taxon>Alphaproteobacteria</taxon>
        <taxon>Sphingomonadales</taxon>
        <taxon>Erythrobacteraceae</taxon>
        <taxon>Alteripontixanthobacter</taxon>
    </lineage>
</organism>